<reference evidence="2 3" key="1">
    <citation type="submission" date="2018-06" db="EMBL/GenBank/DDBJ databases">
        <title>Complete Genome Sequence of Desulfobacter hydrogenophilus (DSM3380).</title>
        <authorList>
            <person name="Marietou A."/>
            <person name="Schreiber L."/>
            <person name="Marshall I."/>
            <person name="Jorgensen B."/>
        </authorList>
    </citation>
    <scope>NUCLEOTIDE SEQUENCE [LARGE SCALE GENOMIC DNA]</scope>
    <source>
        <strain evidence="2 3">DSM 3380</strain>
    </source>
</reference>
<protein>
    <submittedName>
        <fullName evidence="1">C_GCAxxG_C_C family protein</fullName>
    </submittedName>
    <submittedName>
        <fullName evidence="2">Redox-active protein</fullName>
    </submittedName>
</protein>
<accession>A0A328FJI1</accession>
<dbReference type="Proteomes" id="UP000293902">
    <property type="component" value="Chromosome"/>
</dbReference>
<dbReference type="Proteomes" id="UP000248798">
    <property type="component" value="Unassembled WGS sequence"/>
</dbReference>
<sequence>MDNIEILKLKSKGYCCSQIMVQLVLDLADLENRELVNFARGLCMGSKLETGTCGILTAGLCILAMYAPQEPDLRASMQNDFKAFFTTAAPKGIQCRQIAGAHYPNLNPETCPALLAQAHEALMNILTEHEMDPADLDNE</sequence>
<reference evidence="1 4" key="2">
    <citation type="submission" date="2019-02" db="EMBL/GenBank/DDBJ databases">
        <title>Complete genome sequence of Desulfobacter hydrogenophilus AcRS1.</title>
        <authorList>
            <person name="Marietou A."/>
            <person name="Lund M.B."/>
            <person name="Marshall I.P.G."/>
            <person name="Schreiber L."/>
            <person name="Jorgensen B."/>
        </authorList>
    </citation>
    <scope>NUCLEOTIDE SEQUENCE [LARGE SCALE GENOMIC DNA]</scope>
    <source>
        <strain evidence="1 4">AcRS1</strain>
    </source>
</reference>
<evidence type="ECO:0000313" key="3">
    <source>
        <dbReference type="Proteomes" id="UP000248798"/>
    </source>
</evidence>
<gene>
    <name evidence="2" type="ORF">DO021_03375</name>
    <name evidence="1" type="ORF">EYB58_07090</name>
</gene>
<name>A0A328FJI1_9BACT</name>
<dbReference type="AlphaFoldDB" id="A0A328FJI1"/>
<dbReference type="NCBIfam" id="NF045669">
    <property type="entry name" value="DVU1555_fam_CGA"/>
    <property type="match status" value="1"/>
</dbReference>
<evidence type="ECO:0000313" key="4">
    <source>
        <dbReference type="Proteomes" id="UP000293902"/>
    </source>
</evidence>
<dbReference type="InterPro" id="IPR010181">
    <property type="entry name" value="CGCAxxGCC_motif"/>
</dbReference>
<evidence type="ECO:0000313" key="2">
    <source>
        <dbReference type="EMBL" id="RAM03343.1"/>
    </source>
</evidence>
<proteinExistence type="predicted"/>
<dbReference type="Pfam" id="PF09719">
    <property type="entry name" value="C_GCAxxG_C_C"/>
    <property type="match status" value="1"/>
</dbReference>
<organism evidence="2 3">
    <name type="scientific">Desulfobacter hydrogenophilus</name>
    <dbReference type="NCBI Taxonomy" id="2291"/>
    <lineage>
        <taxon>Bacteria</taxon>
        <taxon>Pseudomonadati</taxon>
        <taxon>Thermodesulfobacteriota</taxon>
        <taxon>Desulfobacteria</taxon>
        <taxon>Desulfobacterales</taxon>
        <taxon>Desulfobacteraceae</taxon>
        <taxon>Desulfobacter</taxon>
    </lineage>
</organism>
<keyword evidence="4" id="KW-1185">Reference proteome</keyword>
<dbReference type="EMBL" id="QLNI01000005">
    <property type="protein sequence ID" value="RAM03343.1"/>
    <property type="molecule type" value="Genomic_DNA"/>
</dbReference>
<evidence type="ECO:0000313" key="1">
    <source>
        <dbReference type="EMBL" id="QBH12691.1"/>
    </source>
</evidence>
<dbReference type="OrthoDB" id="163426at2"/>
<dbReference type="EMBL" id="CP036313">
    <property type="protein sequence ID" value="QBH12691.1"/>
    <property type="molecule type" value="Genomic_DNA"/>
</dbReference>
<dbReference type="RefSeq" id="WP_111953720.1">
    <property type="nucleotide sequence ID" value="NZ_CP036313.1"/>
</dbReference>